<evidence type="ECO:0000256" key="1">
    <source>
        <dbReference type="SAM" id="Coils"/>
    </source>
</evidence>
<dbReference type="AlphaFoldDB" id="A0A3D8RHG7"/>
<dbReference type="Proteomes" id="UP000256645">
    <property type="component" value="Unassembled WGS sequence"/>
</dbReference>
<accession>A0A3D8RHG7</accession>
<dbReference type="STRING" id="1849047.A0A3D8RHG7"/>
<keyword evidence="1" id="KW-0175">Coiled coil</keyword>
<organism evidence="2 3">
    <name type="scientific">Coleophoma cylindrospora</name>
    <dbReference type="NCBI Taxonomy" id="1849047"/>
    <lineage>
        <taxon>Eukaryota</taxon>
        <taxon>Fungi</taxon>
        <taxon>Dikarya</taxon>
        <taxon>Ascomycota</taxon>
        <taxon>Pezizomycotina</taxon>
        <taxon>Leotiomycetes</taxon>
        <taxon>Helotiales</taxon>
        <taxon>Dermateaceae</taxon>
        <taxon>Coleophoma</taxon>
    </lineage>
</organism>
<gene>
    <name evidence="2" type="ORF">BP6252_07198</name>
</gene>
<name>A0A3D8RHG7_9HELO</name>
<reference evidence="2 3" key="1">
    <citation type="journal article" date="2018" name="IMA Fungus">
        <title>IMA Genome-F 9: Draft genome sequence of Annulohypoxylon stygium, Aspergillus mulundensis, Berkeleyomyces basicola (syn. Thielaviopsis basicola), Ceratocystis smalleyi, two Cercospora beticola strains, Coleophoma cylindrospora, Fusarium fracticaudum, Phialophora cf. hyalina, and Morchella septimelata.</title>
        <authorList>
            <person name="Wingfield B.D."/>
            <person name="Bills G.F."/>
            <person name="Dong Y."/>
            <person name="Huang W."/>
            <person name="Nel W.J."/>
            <person name="Swalarsk-Parry B.S."/>
            <person name="Vaghefi N."/>
            <person name="Wilken P.M."/>
            <person name="An Z."/>
            <person name="de Beer Z.W."/>
            <person name="De Vos L."/>
            <person name="Chen L."/>
            <person name="Duong T.A."/>
            <person name="Gao Y."/>
            <person name="Hammerbacher A."/>
            <person name="Kikkert J.R."/>
            <person name="Li Y."/>
            <person name="Li H."/>
            <person name="Li K."/>
            <person name="Li Q."/>
            <person name="Liu X."/>
            <person name="Ma X."/>
            <person name="Naidoo K."/>
            <person name="Pethybridge S.J."/>
            <person name="Sun J."/>
            <person name="Steenkamp E.T."/>
            <person name="van der Nest M.A."/>
            <person name="van Wyk S."/>
            <person name="Wingfield M.J."/>
            <person name="Xiong C."/>
            <person name="Yue Q."/>
            <person name="Zhang X."/>
        </authorList>
    </citation>
    <scope>NUCLEOTIDE SEQUENCE [LARGE SCALE GENOMIC DNA]</scope>
    <source>
        <strain evidence="2 3">BP6252</strain>
    </source>
</reference>
<evidence type="ECO:0000313" key="2">
    <source>
        <dbReference type="EMBL" id="RDW73291.1"/>
    </source>
</evidence>
<evidence type="ECO:0000313" key="3">
    <source>
        <dbReference type="Proteomes" id="UP000256645"/>
    </source>
</evidence>
<sequence>MAASRFPDELLLKVLRHMMHENQVKIDSRAALSNDSFSPQPPPSSVDLCNFRLASKHFAELGSQQQFSHVMARLDQKWLDKLQEITDKPHLCQKVKKFTLKVLAFYPQDEQAFKPLLQTTRREMRETEETLRHAETMREKHDLERKLWSLQTDEKQIFDAMNRARDQHNIRNRQLDLRVLKLALASFTSLNHIRLLRLQDHVDLEWNDYLRRHRDLIPLFKPKWTSHGASVLGQAFLAAGCSARRFSSLCMEPNVPMPLSRNIEQSLTSIASRLTTMEIQFEFGGNHDIEERLLQLSPLFRTLFRVAVNIETIHIQFPESSKVSVPLETIFHDVTWEKVRVIGFAEWKLTSDEIIELIRRHRRSLRGLRIKEVLLKEGSRWDEVLRVLRLEVPDLRWLSLTGSDYAAWKESQAPIGVIVDDESDYESEGTTELDGSSYIDDNEGSYTGDDFEPVHMPIGNAFEHDTDSDHMELPEPVHHGMNDEQQDHQYKCICDSGYNDDDDLGDNGIFVTKEQRLFWQQWALRKCYIHDPEPLRRIQFNNTIS</sequence>
<dbReference type="OrthoDB" id="4179303at2759"/>
<protein>
    <submittedName>
        <fullName evidence="2">Uncharacterized protein</fullName>
    </submittedName>
</protein>
<keyword evidence="3" id="KW-1185">Reference proteome</keyword>
<dbReference type="EMBL" id="PDLM01000007">
    <property type="protein sequence ID" value="RDW73291.1"/>
    <property type="molecule type" value="Genomic_DNA"/>
</dbReference>
<proteinExistence type="predicted"/>
<feature type="coiled-coil region" evidence="1">
    <location>
        <begin position="117"/>
        <end position="144"/>
    </location>
</feature>
<comment type="caution">
    <text evidence="2">The sequence shown here is derived from an EMBL/GenBank/DDBJ whole genome shotgun (WGS) entry which is preliminary data.</text>
</comment>